<dbReference type="Pfam" id="PF03061">
    <property type="entry name" value="4HBT"/>
    <property type="match status" value="1"/>
</dbReference>
<accession>A0A6B2LXS1</accession>
<evidence type="ECO:0000313" key="2">
    <source>
        <dbReference type="EMBL" id="NDV61418.1"/>
    </source>
</evidence>
<dbReference type="CDD" id="cd00586">
    <property type="entry name" value="4HBT"/>
    <property type="match status" value="1"/>
</dbReference>
<sequence length="151" mass="17984">MAARLPGHFYFETETYYDQLDGQMILHHPRYFVFIERAQQAWMEAVLGAPRFDWRNFPDMYLVVRKLEVEYLFPIEGVCDITVVLWPERIRAAKLVMGFEIRSPDLERVYCRGTRVNCKVNCEDHKPVFWTDRFIDLVESACLMAKQARQI</sequence>
<dbReference type="GO" id="GO:0016790">
    <property type="term" value="F:thiolester hydrolase activity"/>
    <property type="evidence" value="ECO:0007669"/>
    <property type="project" value="UniProtKB-ARBA"/>
</dbReference>
<evidence type="ECO:0000313" key="3">
    <source>
        <dbReference type="Proteomes" id="UP000478417"/>
    </source>
</evidence>
<reference evidence="2 3" key="1">
    <citation type="submission" date="2020-02" db="EMBL/GenBank/DDBJ databases">
        <title>Albibacoteraceae fam. nov., the first described family within the subdivision 4 Verrucomicrobia.</title>
        <authorList>
            <person name="Xi F."/>
        </authorList>
    </citation>
    <scope>NUCLEOTIDE SEQUENCE [LARGE SCALE GENOMIC DNA]</scope>
    <source>
        <strain evidence="2 3">CK1056</strain>
    </source>
</reference>
<feature type="domain" description="Thioesterase" evidence="1">
    <location>
        <begin position="25"/>
        <end position="107"/>
    </location>
</feature>
<comment type="caution">
    <text evidence="2">The sequence shown here is derived from an EMBL/GenBank/DDBJ whole genome shotgun (WGS) entry which is preliminary data.</text>
</comment>
<proteinExistence type="predicted"/>
<dbReference type="Proteomes" id="UP000478417">
    <property type="component" value="Unassembled WGS sequence"/>
</dbReference>
<organism evidence="2 3">
    <name type="scientific">Oceanipulchritudo coccoides</name>
    <dbReference type="NCBI Taxonomy" id="2706888"/>
    <lineage>
        <taxon>Bacteria</taxon>
        <taxon>Pseudomonadati</taxon>
        <taxon>Verrucomicrobiota</taxon>
        <taxon>Opitutia</taxon>
        <taxon>Puniceicoccales</taxon>
        <taxon>Oceanipulchritudinaceae</taxon>
        <taxon>Oceanipulchritudo</taxon>
    </lineage>
</organism>
<dbReference type="InterPro" id="IPR029069">
    <property type="entry name" value="HotDog_dom_sf"/>
</dbReference>
<protein>
    <recommendedName>
        <fullName evidence="1">Thioesterase domain-containing protein</fullName>
    </recommendedName>
</protein>
<gene>
    <name evidence="2" type="ORF">G0Q06_03035</name>
</gene>
<dbReference type="RefSeq" id="WP_163962340.1">
    <property type="nucleotide sequence ID" value="NZ_JAAGNX010000001.1"/>
</dbReference>
<dbReference type="SUPFAM" id="SSF54637">
    <property type="entry name" value="Thioesterase/thiol ester dehydrase-isomerase"/>
    <property type="match status" value="1"/>
</dbReference>
<evidence type="ECO:0000259" key="1">
    <source>
        <dbReference type="Pfam" id="PF03061"/>
    </source>
</evidence>
<dbReference type="InterPro" id="IPR006683">
    <property type="entry name" value="Thioestr_dom"/>
</dbReference>
<dbReference type="EMBL" id="JAAGNX010000001">
    <property type="protein sequence ID" value="NDV61418.1"/>
    <property type="molecule type" value="Genomic_DNA"/>
</dbReference>
<name>A0A6B2LXS1_9BACT</name>
<dbReference type="AlphaFoldDB" id="A0A6B2LXS1"/>
<keyword evidence="3" id="KW-1185">Reference proteome</keyword>
<dbReference type="Gene3D" id="3.10.129.10">
    <property type="entry name" value="Hotdog Thioesterase"/>
    <property type="match status" value="1"/>
</dbReference>